<evidence type="ECO:0000256" key="3">
    <source>
        <dbReference type="ARBA" id="ARBA00016335"/>
    </source>
</evidence>
<dbReference type="EMBL" id="KZ819300">
    <property type="protein sequence ID" value="PWN96307.1"/>
    <property type="molecule type" value="Genomic_DNA"/>
</dbReference>
<feature type="transmembrane region" description="Helical" evidence="12">
    <location>
        <begin position="178"/>
        <end position="196"/>
    </location>
</feature>
<dbReference type="FunFam" id="1.10.357.140:FF:000004">
    <property type="entry name" value="Protoheme IX farnesyltransferase, mitochondrial"/>
    <property type="match status" value="1"/>
</dbReference>
<dbReference type="NCBIfam" id="TIGR01473">
    <property type="entry name" value="cyoE_ctaB"/>
    <property type="match status" value="1"/>
</dbReference>
<gene>
    <name evidence="13" type="ORF">FA09DRAFT_284728</name>
</gene>
<dbReference type="GeneID" id="37267421"/>
<dbReference type="RefSeq" id="XP_025596586.1">
    <property type="nucleotide sequence ID" value="XM_025739875.1"/>
</dbReference>
<protein>
    <recommendedName>
        <fullName evidence="3">Protoheme IX farnesyltransferase, mitochondrial</fullName>
    </recommendedName>
    <alternativeName>
        <fullName evidence="11">Heme O synthase</fullName>
    </alternativeName>
</protein>
<feature type="transmembrane region" description="Helical" evidence="12">
    <location>
        <begin position="120"/>
        <end position="138"/>
    </location>
</feature>
<dbReference type="Proteomes" id="UP000245946">
    <property type="component" value="Unassembled WGS sequence"/>
</dbReference>
<evidence type="ECO:0000256" key="12">
    <source>
        <dbReference type="SAM" id="Phobius"/>
    </source>
</evidence>
<evidence type="ECO:0000256" key="8">
    <source>
        <dbReference type="ARBA" id="ARBA00023128"/>
    </source>
</evidence>
<accession>A0A316Z3D5</accession>
<evidence type="ECO:0000256" key="10">
    <source>
        <dbReference type="ARBA" id="ARBA00023136"/>
    </source>
</evidence>
<dbReference type="GO" id="GO:0031966">
    <property type="term" value="C:mitochondrial membrane"/>
    <property type="evidence" value="ECO:0007669"/>
    <property type="project" value="UniProtKB-SubCell"/>
</dbReference>
<keyword evidence="10 12" id="KW-0472">Membrane</keyword>
<sequence length="299" mass="31980">YRPVPALTAKTLKRAYVQLGKGNLTLLVTLTSMAGYALCPASLAVSSGPLVLLALTAGTAACSAAANATNQLLEAPYDAQMPRTRNRPLPARLVTPLHGATYAGIMGLSGVTILSLAVNPLTGVLGAANIILYAFVYTPLKRVHIVNTWVGSLVGGIPPLMGWTAATDSLLQLSDAPGWLLAGLLFAWQFPHFNALSHNLRSEYARGGYRMMSASHPLLNRRTALRYAIACLPLCAALPLTGAVHPIYALLSLPANVAFIHASWRFWRDQSDKAARWCFWVSLVHLPAVMLLAMVCKTG</sequence>
<dbReference type="CDD" id="cd13957">
    <property type="entry name" value="PT_UbiA_Cox10"/>
    <property type="match status" value="1"/>
</dbReference>
<keyword evidence="4 13" id="KW-0808">Transferase</keyword>
<keyword evidence="5 12" id="KW-0812">Transmembrane</keyword>
<dbReference type="Gene3D" id="1.10.357.140">
    <property type="entry name" value="UbiA prenyltransferase"/>
    <property type="match status" value="1"/>
</dbReference>
<evidence type="ECO:0000256" key="9">
    <source>
        <dbReference type="ARBA" id="ARBA00023133"/>
    </source>
</evidence>
<dbReference type="GO" id="GO:0008495">
    <property type="term" value="F:protoheme IX farnesyltransferase activity"/>
    <property type="evidence" value="ECO:0007669"/>
    <property type="project" value="InterPro"/>
</dbReference>
<keyword evidence="14" id="KW-1185">Reference proteome</keyword>
<keyword evidence="8" id="KW-0496">Mitochondrion</keyword>
<keyword evidence="7 12" id="KW-1133">Transmembrane helix</keyword>
<dbReference type="AlphaFoldDB" id="A0A316Z3D5"/>
<dbReference type="PROSITE" id="PS00943">
    <property type="entry name" value="UBIA"/>
    <property type="match status" value="1"/>
</dbReference>
<evidence type="ECO:0000256" key="6">
    <source>
        <dbReference type="ARBA" id="ARBA00022946"/>
    </source>
</evidence>
<organism evidence="13 14">
    <name type="scientific">Tilletiopsis washingtonensis</name>
    <dbReference type="NCBI Taxonomy" id="58919"/>
    <lineage>
        <taxon>Eukaryota</taxon>
        <taxon>Fungi</taxon>
        <taxon>Dikarya</taxon>
        <taxon>Basidiomycota</taxon>
        <taxon>Ustilaginomycotina</taxon>
        <taxon>Exobasidiomycetes</taxon>
        <taxon>Entylomatales</taxon>
        <taxon>Entylomatales incertae sedis</taxon>
        <taxon>Tilletiopsis</taxon>
    </lineage>
</organism>
<evidence type="ECO:0000256" key="4">
    <source>
        <dbReference type="ARBA" id="ARBA00022679"/>
    </source>
</evidence>
<dbReference type="InterPro" id="IPR006369">
    <property type="entry name" value="Protohaem_IX_farnesylTrfase"/>
</dbReference>
<evidence type="ECO:0000256" key="2">
    <source>
        <dbReference type="ARBA" id="ARBA00005985"/>
    </source>
</evidence>
<evidence type="ECO:0000256" key="11">
    <source>
        <dbReference type="ARBA" id="ARBA00030253"/>
    </source>
</evidence>
<dbReference type="InterPro" id="IPR030470">
    <property type="entry name" value="UbiA_prenylTrfase_CS"/>
</dbReference>
<dbReference type="PANTHER" id="PTHR43448:SF2">
    <property type="entry name" value="PROTOHEME IX FARNESYLTRANSFERASE, MITOCHONDRIAL"/>
    <property type="match status" value="1"/>
</dbReference>
<dbReference type="STRING" id="58919.A0A316Z3D5"/>
<evidence type="ECO:0000256" key="1">
    <source>
        <dbReference type="ARBA" id="ARBA00004225"/>
    </source>
</evidence>
<keyword evidence="6" id="KW-0809">Transit peptide</keyword>
<feature type="transmembrane region" description="Helical" evidence="12">
    <location>
        <begin position="224"/>
        <end position="241"/>
    </location>
</feature>
<dbReference type="PANTHER" id="PTHR43448">
    <property type="entry name" value="PROTOHEME IX FARNESYLTRANSFERASE, MITOCHONDRIAL"/>
    <property type="match status" value="1"/>
</dbReference>
<feature type="transmembrane region" description="Helical" evidence="12">
    <location>
        <begin position="145"/>
        <end position="166"/>
    </location>
</feature>
<dbReference type="Pfam" id="PF01040">
    <property type="entry name" value="UbiA"/>
    <property type="match status" value="1"/>
</dbReference>
<feature type="non-terminal residue" evidence="13">
    <location>
        <position position="299"/>
    </location>
</feature>
<dbReference type="InterPro" id="IPR044878">
    <property type="entry name" value="UbiA_sf"/>
</dbReference>
<feature type="non-terminal residue" evidence="13">
    <location>
        <position position="1"/>
    </location>
</feature>
<keyword evidence="9" id="KW-0350">Heme biosynthesis</keyword>
<dbReference type="HAMAP" id="MF_00154">
    <property type="entry name" value="CyoE_CtaB"/>
    <property type="match status" value="1"/>
</dbReference>
<name>A0A316Z3D5_9BASI</name>
<comment type="subcellular location">
    <subcellularLocation>
        <location evidence="1">Mitochondrion membrane</location>
        <topology evidence="1">Multi-pass membrane protein</topology>
    </subcellularLocation>
</comment>
<proteinExistence type="inferred from homology"/>
<comment type="similarity">
    <text evidence="2">Belongs to the UbiA prenyltransferase family.</text>
</comment>
<reference evidence="13 14" key="1">
    <citation type="journal article" date="2018" name="Mol. Biol. Evol.">
        <title>Broad Genomic Sampling Reveals a Smut Pathogenic Ancestry of the Fungal Clade Ustilaginomycotina.</title>
        <authorList>
            <person name="Kijpornyongpan T."/>
            <person name="Mondo S.J."/>
            <person name="Barry K."/>
            <person name="Sandor L."/>
            <person name="Lee J."/>
            <person name="Lipzen A."/>
            <person name="Pangilinan J."/>
            <person name="LaButti K."/>
            <person name="Hainaut M."/>
            <person name="Henrissat B."/>
            <person name="Grigoriev I.V."/>
            <person name="Spatafora J.W."/>
            <person name="Aime M.C."/>
        </authorList>
    </citation>
    <scope>NUCLEOTIDE SEQUENCE [LARGE SCALE GENOMIC DNA]</scope>
    <source>
        <strain evidence="13 14">MCA 4186</strain>
    </source>
</reference>
<feature type="transmembrane region" description="Helical" evidence="12">
    <location>
        <begin position="24"/>
        <end position="45"/>
    </location>
</feature>
<evidence type="ECO:0000256" key="7">
    <source>
        <dbReference type="ARBA" id="ARBA00022989"/>
    </source>
</evidence>
<evidence type="ECO:0000256" key="5">
    <source>
        <dbReference type="ARBA" id="ARBA00022692"/>
    </source>
</evidence>
<dbReference type="OrthoDB" id="5211at2759"/>
<dbReference type="GO" id="GO:0006784">
    <property type="term" value="P:heme A biosynthetic process"/>
    <property type="evidence" value="ECO:0007669"/>
    <property type="project" value="TreeGrafter"/>
</dbReference>
<evidence type="ECO:0000313" key="14">
    <source>
        <dbReference type="Proteomes" id="UP000245946"/>
    </source>
</evidence>
<feature type="transmembrane region" description="Helical" evidence="12">
    <location>
        <begin position="274"/>
        <end position="295"/>
    </location>
</feature>
<evidence type="ECO:0000313" key="13">
    <source>
        <dbReference type="EMBL" id="PWN96307.1"/>
    </source>
</evidence>
<dbReference type="InterPro" id="IPR000537">
    <property type="entry name" value="UbiA_prenyltransferase"/>
</dbReference>